<dbReference type="AlphaFoldDB" id="A0A0H5RG28"/>
<reference evidence="2" key="1">
    <citation type="submission" date="2015-04" db="EMBL/GenBank/DDBJ databases">
        <title>The genome sequence of the plant pathogenic Rhizarian Plasmodiophora brassicae reveals insights in its biotrophic life cycle and the origin of chitin synthesis.</title>
        <authorList>
            <person name="Schwelm A."/>
            <person name="Fogelqvist J."/>
            <person name="Knaust A."/>
            <person name="Julke S."/>
            <person name="Lilja T."/>
            <person name="Dhandapani V."/>
            <person name="Bonilla-Rosso G."/>
            <person name="Karlsson M."/>
            <person name="Shevchenko A."/>
            <person name="Choi S.R."/>
            <person name="Kim H.G."/>
            <person name="Park J.Y."/>
            <person name="Lim Y.P."/>
            <person name="Ludwig-Muller J."/>
            <person name="Dixelius C."/>
        </authorList>
    </citation>
    <scope>NUCLEOTIDE SEQUENCE</scope>
    <source>
        <tissue evidence="2">Potato root galls</tissue>
    </source>
</reference>
<accession>A0A0H5RG28</accession>
<feature type="non-terminal residue" evidence="2">
    <location>
        <position position="220"/>
    </location>
</feature>
<evidence type="ECO:0000313" key="2">
    <source>
        <dbReference type="EMBL" id="CRZ12512.1"/>
    </source>
</evidence>
<organism evidence="2">
    <name type="scientific">Spongospora subterranea</name>
    <dbReference type="NCBI Taxonomy" id="70186"/>
    <lineage>
        <taxon>Eukaryota</taxon>
        <taxon>Sar</taxon>
        <taxon>Rhizaria</taxon>
        <taxon>Endomyxa</taxon>
        <taxon>Phytomyxea</taxon>
        <taxon>Plasmodiophorida</taxon>
        <taxon>Plasmodiophoridae</taxon>
        <taxon>Spongospora</taxon>
    </lineage>
</organism>
<proteinExistence type="predicted"/>
<dbReference type="EMBL" id="HACM01012070">
    <property type="protein sequence ID" value="CRZ12512.1"/>
    <property type="molecule type" value="Transcribed_RNA"/>
</dbReference>
<feature type="region of interest" description="Disordered" evidence="1">
    <location>
        <begin position="1"/>
        <end position="53"/>
    </location>
</feature>
<evidence type="ECO:0000256" key="1">
    <source>
        <dbReference type="SAM" id="MobiDB-lite"/>
    </source>
</evidence>
<feature type="compositionally biased region" description="Basic and acidic residues" evidence="1">
    <location>
        <begin position="24"/>
        <end position="37"/>
    </location>
</feature>
<name>A0A0H5RG28_9EUKA</name>
<feature type="non-terminal residue" evidence="2">
    <location>
        <position position="1"/>
    </location>
</feature>
<sequence length="220" mass="24208">QLRSNVAYGLSAGEFSNDTVDSDEAGHESDDDEKRGAATDMGTGRPNDDQPAIIPTSTASWAAVRVFTKLQDKSSSAALSRRLALNVQDVKRLSKSVGELEEDMDTIRGLTMGIRKKIGELEALQTADDNSDDTLKDKSFIRTLRARLQLMSTELEGKINRNELEAKADITEMNRLASIITAMRRTTSTEAIDQTNVSVGDYTDATTVRSNTSRNRMQQM</sequence>
<protein>
    <submittedName>
        <fullName evidence="2">Uncharacterized protein</fullName>
    </submittedName>
</protein>